<organism evidence="2 3">
    <name type="scientific">Motilimonas pumila</name>
    <dbReference type="NCBI Taxonomy" id="2303987"/>
    <lineage>
        <taxon>Bacteria</taxon>
        <taxon>Pseudomonadati</taxon>
        <taxon>Pseudomonadota</taxon>
        <taxon>Gammaproteobacteria</taxon>
        <taxon>Alteromonadales</taxon>
        <taxon>Alteromonadales genera incertae sedis</taxon>
        <taxon>Motilimonas</taxon>
    </lineage>
</organism>
<keyword evidence="1" id="KW-0732">Signal</keyword>
<dbReference type="InterPro" id="IPR036398">
    <property type="entry name" value="CA_dom_sf"/>
</dbReference>
<keyword evidence="3" id="KW-1185">Reference proteome</keyword>
<protein>
    <recommendedName>
        <fullName evidence="4">Carbonic anhydrase family protein</fullName>
    </recommendedName>
</protein>
<dbReference type="Proteomes" id="UP000283255">
    <property type="component" value="Unassembled WGS sequence"/>
</dbReference>
<evidence type="ECO:0000313" key="3">
    <source>
        <dbReference type="Proteomes" id="UP000283255"/>
    </source>
</evidence>
<reference evidence="2 3" key="1">
    <citation type="submission" date="2018-09" db="EMBL/GenBank/DDBJ databases">
        <authorList>
            <person name="Wang F."/>
        </authorList>
    </citation>
    <scope>NUCLEOTIDE SEQUENCE [LARGE SCALE GENOMIC DNA]</scope>
    <source>
        <strain evidence="2 3">PLHSC7-2</strain>
    </source>
</reference>
<comment type="caution">
    <text evidence="2">The sequence shown here is derived from an EMBL/GenBank/DDBJ whole genome shotgun (WGS) entry which is preliminary data.</text>
</comment>
<dbReference type="SUPFAM" id="SSF51069">
    <property type="entry name" value="Carbonic anhydrase"/>
    <property type="match status" value="1"/>
</dbReference>
<name>A0A418YCA8_9GAMM</name>
<feature type="signal peptide" evidence="1">
    <location>
        <begin position="1"/>
        <end position="19"/>
    </location>
</feature>
<dbReference type="AlphaFoldDB" id="A0A418YCA8"/>
<gene>
    <name evidence="2" type="ORF">D1Z90_15060</name>
</gene>
<dbReference type="EMBL" id="QZCH01000021">
    <property type="protein sequence ID" value="RJG42102.1"/>
    <property type="molecule type" value="Genomic_DNA"/>
</dbReference>
<feature type="chain" id="PRO_5019074283" description="Carbonic anhydrase family protein" evidence="1">
    <location>
        <begin position="20"/>
        <end position="230"/>
    </location>
</feature>
<dbReference type="RefSeq" id="WP_119911610.1">
    <property type="nucleotide sequence ID" value="NZ_QZCH01000021.1"/>
</dbReference>
<sequence>MVRLWPSLFLLVASASWSATDASQPHFHTSTHQHSHHCLWQGLPHAISSDNDQQVSVTFDYPQAAESVSSQQYLSQLNFAKGNAIRIGQQWYSLSQLHFHLPSTTELQSDIAMIMHLHHHNEAGDIVMLSVPLRYHGGQAASKADLDAWLASLSEQQTEHWQLQQAIYPEELLDIDGAQHNQVEAIKTAAKPGVQQYSLQKTITITPQKLAQLAQVFTPKPQQAMVASAQ</sequence>
<evidence type="ECO:0000313" key="2">
    <source>
        <dbReference type="EMBL" id="RJG42102.1"/>
    </source>
</evidence>
<accession>A0A418YCA8</accession>
<proteinExistence type="predicted"/>
<reference evidence="2 3" key="2">
    <citation type="submission" date="2019-01" db="EMBL/GenBank/DDBJ databases">
        <title>Motilimonas pumilus sp. nov., isolated from the gut of sea cucumber (Apostichopus japonicus).</title>
        <authorList>
            <person name="Wang F.-Q."/>
            <person name="Ren L.-H."/>
            <person name="Lin Y.-W."/>
            <person name="Sun G.-H."/>
            <person name="Du Z.-J."/>
            <person name="Zhao J.-X."/>
            <person name="Liu X.-J."/>
            <person name="Liu L.-J."/>
        </authorList>
    </citation>
    <scope>NUCLEOTIDE SEQUENCE [LARGE SCALE GENOMIC DNA]</scope>
    <source>
        <strain evidence="2 3">PLHSC7-2</strain>
    </source>
</reference>
<evidence type="ECO:0000256" key="1">
    <source>
        <dbReference type="SAM" id="SignalP"/>
    </source>
</evidence>
<dbReference type="Gene3D" id="3.10.200.10">
    <property type="entry name" value="Alpha carbonic anhydrase"/>
    <property type="match status" value="1"/>
</dbReference>
<evidence type="ECO:0008006" key="4">
    <source>
        <dbReference type="Google" id="ProtNLM"/>
    </source>
</evidence>